<protein>
    <submittedName>
        <fullName evidence="1">Uncharacterized protein</fullName>
    </submittedName>
</protein>
<sequence length="149" mass="16813">MAGPGGWNDSILLYTGRQYELQLMSKVQFELMFSPLISIKGTQDVIDRLGSFPSFHYDEITKVHLKATGHGDIQTDLSLTIRHTSADGLEQDVNFYFEDIQQENISPAEECNICLQLSFSYVDELIRVELDAVSGFAATFLCRDIRAQL</sequence>
<dbReference type="Proteomes" id="UP000215145">
    <property type="component" value="Unassembled WGS sequence"/>
</dbReference>
<dbReference type="OrthoDB" id="2598278at2"/>
<organism evidence="1 2">
    <name type="scientific">Paenibacillus herberti</name>
    <dbReference type="NCBI Taxonomy" id="1619309"/>
    <lineage>
        <taxon>Bacteria</taxon>
        <taxon>Bacillati</taxon>
        <taxon>Bacillota</taxon>
        <taxon>Bacilli</taxon>
        <taxon>Bacillales</taxon>
        <taxon>Paenibacillaceae</taxon>
        <taxon>Paenibacillus</taxon>
    </lineage>
</organism>
<proteinExistence type="predicted"/>
<name>A0A229NXZ6_9BACL</name>
<gene>
    <name evidence="1" type="ORF">CGZ75_17090</name>
</gene>
<accession>A0A229NXZ6</accession>
<keyword evidence="2" id="KW-1185">Reference proteome</keyword>
<dbReference type="AlphaFoldDB" id="A0A229NXZ6"/>
<evidence type="ECO:0000313" key="2">
    <source>
        <dbReference type="Proteomes" id="UP000215145"/>
    </source>
</evidence>
<dbReference type="EMBL" id="NMUQ01000002">
    <property type="protein sequence ID" value="OXM14631.1"/>
    <property type="molecule type" value="Genomic_DNA"/>
</dbReference>
<comment type="caution">
    <text evidence="1">The sequence shown here is derived from an EMBL/GenBank/DDBJ whole genome shotgun (WGS) entry which is preliminary data.</text>
</comment>
<reference evidence="1 2" key="1">
    <citation type="submission" date="2017-07" db="EMBL/GenBank/DDBJ databases">
        <title>Paenibacillus herberti R33 genome sequencing and assembly.</title>
        <authorList>
            <person name="Su W."/>
        </authorList>
    </citation>
    <scope>NUCLEOTIDE SEQUENCE [LARGE SCALE GENOMIC DNA]</scope>
    <source>
        <strain evidence="1 2">R33</strain>
    </source>
</reference>
<evidence type="ECO:0000313" key="1">
    <source>
        <dbReference type="EMBL" id="OXM14631.1"/>
    </source>
</evidence>